<accession>A0A0A9GH52</accession>
<sequence length="49" mass="5516">MAEMCPRIGLRLKVSLVVQKLEQHGECKSQPLYLFLLLLALSLHLSHGT</sequence>
<evidence type="ECO:0000313" key="1">
    <source>
        <dbReference type="EMBL" id="JAE23812.1"/>
    </source>
</evidence>
<proteinExistence type="predicted"/>
<dbReference type="EMBL" id="GBRH01174084">
    <property type="protein sequence ID" value="JAE23812.1"/>
    <property type="molecule type" value="Transcribed_RNA"/>
</dbReference>
<dbReference type="AlphaFoldDB" id="A0A0A9GH52"/>
<name>A0A0A9GH52_ARUDO</name>
<reference evidence="1" key="2">
    <citation type="journal article" date="2015" name="Data Brief">
        <title>Shoot transcriptome of the giant reed, Arundo donax.</title>
        <authorList>
            <person name="Barrero R.A."/>
            <person name="Guerrero F.D."/>
            <person name="Moolhuijzen P."/>
            <person name="Goolsby J.A."/>
            <person name="Tidwell J."/>
            <person name="Bellgard S.E."/>
            <person name="Bellgard M.I."/>
        </authorList>
    </citation>
    <scope>NUCLEOTIDE SEQUENCE</scope>
    <source>
        <tissue evidence="1">Shoot tissue taken approximately 20 cm above the soil surface</tissue>
    </source>
</reference>
<organism evidence="1">
    <name type="scientific">Arundo donax</name>
    <name type="common">Giant reed</name>
    <name type="synonym">Donax arundinaceus</name>
    <dbReference type="NCBI Taxonomy" id="35708"/>
    <lineage>
        <taxon>Eukaryota</taxon>
        <taxon>Viridiplantae</taxon>
        <taxon>Streptophyta</taxon>
        <taxon>Embryophyta</taxon>
        <taxon>Tracheophyta</taxon>
        <taxon>Spermatophyta</taxon>
        <taxon>Magnoliopsida</taxon>
        <taxon>Liliopsida</taxon>
        <taxon>Poales</taxon>
        <taxon>Poaceae</taxon>
        <taxon>PACMAD clade</taxon>
        <taxon>Arundinoideae</taxon>
        <taxon>Arundineae</taxon>
        <taxon>Arundo</taxon>
    </lineage>
</organism>
<protein>
    <submittedName>
        <fullName evidence="1">Uncharacterized protein</fullName>
    </submittedName>
</protein>
<reference evidence="1" key="1">
    <citation type="submission" date="2014-09" db="EMBL/GenBank/DDBJ databases">
        <authorList>
            <person name="Magalhaes I.L.F."/>
            <person name="Oliveira U."/>
            <person name="Santos F.R."/>
            <person name="Vidigal T.H.D.A."/>
            <person name="Brescovit A.D."/>
            <person name="Santos A.J."/>
        </authorList>
    </citation>
    <scope>NUCLEOTIDE SEQUENCE</scope>
    <source>
        <tissue evidence="1">Shoot tissue taken approximately 20 cm above the soil surface</tissue>
    </source>
</reference>